<dbReference type="AlphaFoldDB" id="C9LT87"/>
<keyword evidence="1" id="KW-0812">Transmembrane</keyword>
<accession>C9LT87</accession>
<evidence type="ECO:0000256" key="1">
    <source>
        <dbReference type="SAM" id="Phobius"/>
    </source>
</evidence>
<reference evidence="2 3" key="1">
    <citation type="submission" date="2009-09" db="EMBL/GenBank/DDBJ databases">
        <authorList>
            <person name="Weinstock G."/>
            <person name="Sodergren E."/>
            <person name="Clifton S."/>
            <person name="Fulton L."/>
            <person name="Fulton B."/>
            <person name="Courtney L."/>
            <person name="Fronick C."/>
            <person name="Harrison M."/>
            <person name="Strong C."/>
            <person name="Farmer C."/>
            <person name="Delahaunty K."/>
            <person name="Markovic C."/>
            <person name="Hall O."/>
            <person name="Minx P."/>
            <person name="Tomlinson C."/>
            <person name="Mitreva M."/>
            <person name="Nelson J."/>
            <person name="Hou S."/>
            <person name="Wollam A."/>
            <person name="Pepin K.H."/>
            <person name="Johnson M."/>
            <person name="Bhonagiri V."/>
            <person name="Nash W.E."/>
            <person name="Warren W."/>
            <person name="Chinwalla A."/>
            <person name="Mardis E.R."/>
            <person name="Wilson R.K."/>
        </authorList>
    </citation>
    <scope>NUCLEOTIDE SEQUENCE [LARGE SCALE GENOMIC DNA]</scope>
    <source>
        <strain evidence="3">ATCC 35185 / DSM 20758 / VPI D19B-28</strain>
    </source>
</reference>
<evidence type="ECO:0000313" key="2">
    <source>
        <dbReference type="EMBL" id="EEX77933.1"/>
    </source>
</evidence>
<name>C9LT87_SELS3</name>
<feature type="transmembrane region" description="Helical" evidence="1">
    <location>
        <begin position="6"/>
        <end position="25"/>
    </location>
</feature>
<keyword evidence="1" id="KW-1133">Transmembrane helix</keyword>
<sequence>MLFLYVGIAYFVVSVLDEIVLLFCLKSYSIARKYDIISKKRGRKRPLIVFLAEDLPRCLRYFPAPVKS</sequence>
<dbReference type="EMBL" id="ACKP02000012">
    <property type="protein sequence ID" value="EEX77933.1"/>
    <property type="molecule type" value="Genomic_DNA"/>
</dbReference>
<gene>
    <name evidence="2" type="ORF">SELSPUOL_00667</name>
</gene>
<comment type="caution">
    <text evidence="2">The sequence shown here is derived from an EMBL/GenBank/DDBJ whole genome shotgun (WGS) entry which is preliminary data.</text>
</comment>
<keyword evidence="1" id="KW-0472">Membrane</keyword>
<protein>
    <submittedName>
        <fullName evidence="2">Uncharacterized protein</fullName>
    </submittedName>
</protein>
<proteinExistence type="predicted"/>
<dbReference type="Proteomes" id="UP000003505">
    <property type="component" value="Unassembled WGS sequence"/>
</dbReference>
<organism evidence="2 3">
    <name type="scientific">Selenomonas sputigena (strain ATCC 35185 / DSM 20758 / CCUG 44933 / VPI D19B-28)</name>
    <dbReference type="NCBI Taxonomy" id="546271"/>
    <lineage>
        <taxon>Bacteria</taxon>
        <taxon>Bacillati</taxon>
        <taxon>Bacillota</taxon>
        <taxon>Negativicutes</taxon>
        <taxon>Selenomonadales</taxon>
        <taxon>Selenomonadaceae</taxon>
        <taxon>Selenomonas</taxon>
    </lineage>
</organism>
<evidence type="ECO:0000313" key="3">
    <source>
        <dbReference type="Proteomes" id="UP000003505"/>
    </source>
</evidence>